<comment type="caution">
    <text evidence="2">The sequence shown here is derived from an EMBL/GenBank/DDBJ whole genome shotgun (WGS) entry which is preliminary data.</text>
</comment>
<dbReference type="CDD" id="cd00170">
    <property type="entry name" value="SEC14"/>
    <property type="match status" value="1"/>
</dbReference>
<dbReference type="Gene3D" id="3.40.525.10">
    <property type="entry name" value="CRAL-TRIO lipid binding domain"/>
    <property type="match status" value="1"/>
</dbReference>
<keyword evidence="3" id="KW-1185">Reference proteome</keyword>
<dbReference type="OrthoDB" id="432838at2759"/>
<dbReference type="SUPFAM" id="SSF52087">
    <property type="entry name" value="CRAL/TRIO domain"/>
    <property type="match status" value="1"/>
</dbReference>
<accession>A0A1Q9E7Z3</accession>
<evidence type="ECO:0000313" key="3">
    <source>
        <dbReference type="Proteomes" id="UP000186817"/>
    </source>
</evidence>
<proteinExistence type="predicted"/>
<protein>
    <recommendedName>
        <fullName evidence="1">CRAL-TRIO domain-containing protein</fullName>
    </recommendedName>
</protein>
<evidence type="ECO:0000259" key="1">
    <source>
        <dbReference type="Pfam" id="PF00650"/>
    </source>
</evidence>
<feature type="domain" description="CRAL-TRIO" evidence="1">
    <location>
        <begin position="67"/>
        <end position="137"/>
    </location>
</feature>
<organism evidence="2 3">
    <name type="scientific">Symbiodinium microadriaticum</name>
    <name type="common">Dinoflagellate</name>
    <name type="synonym">Zooxanthella microadriatica</name>
    <dbReference type="NCBI Taxonomy" id="2951"/>
    <lineage>
        <taxon>Eukaryota</taxon>
        <taxon>Sar</taxon>
        <taxon>Alveolata</taxon>
        <taxon>Dinophyceae</taxon>
        <taxon>Suessiales</taxon>
        <taxon>Symbiodiniaceae</taxon>
        <taxon>Symbiodinium</taxon>
    </lineage>
</organism>
<evidence type="ECO:0000313" key="2">
    <source>
        <dbReference type="EMBL" id="OLQ03548.1"/>
    </source>
</evidence>
<dbReference type="Pfam" id="PF00650">
    <property type="entry name" value="CRAL_TRIO"/>
    <property type="match status" value="1"/>
</dbReference>
<gene>
    <name evidence="2" type="ORF">AK812_SmicGene13482</name>
</gene>
<dbReference type="InterPro" id="IPR001251">
    <property type="entry name" value="CRAL-TRIO_dom"/>
</dbReference>
<sequence length="142" mass="15842">MNSLEGRVMAGAADYGGFVREDLVDEMIRAFVAHFEAGVVRDCDSSGTENDRRVAHQDTMKKTQAKLHDEALLKAETAPKEARVVVDCSGFGFENLKHLHILRHIVHVIERHFPEVSRSVTVVRAPWSVVSLYNIAARMGSQ</sequence>
<name>A0A1Q9E7Z3_SYMMI</name>
<dbReference type="Proteomes" id="UP000186817">
    <property type="component" value="Unassembled WGS sequence"/>
</dbReference>
<dbReference type="AlphaFoldDB" id="A0A1Q9E7Z3"/>
<dbReference type="EMBL" id="LSRX01000233">
    <property type="protein sequence ID" value="OLQ03548.1"/>
    <property type="molecule type" value="Genomic_DNA"/>
</dbReference>
<reference evidence="2 3" key="1">
    <citation type="submission" date="2016-02" db="EMBL/GenBank/DDBJ databases">
        <title>Genome analysis of coral dinoflagellate symbionts highlights evolutionary adaptations to a symbiotic lifestyle.</title>
        <authorList>
            <person name="Aranda M."/>
            <person name="Li Y."/>
            <person name="Liew Y.J."/>
            <person name="Baumgarten S."/>
            <person name="Simakov O."/>
            <person name="Wilson M."/>
            <person name="Piel J."/>
            <person name="Ashoor H."/>
            <person name="Bougouffa S."/>
            <person name="Bajic V.B."/>
            <person name="Ryu T."/>
            <person name="Ravasi T."/>
            <person name="Bayer T."/>
            <person name="Micklem G."/>
            <person name="Kim H."/>
            <person name="Bhak J."/>
            <person name="Lajeunesse T.C."/>
            <person name="Voolstra C.R."/>
        </authorList>
    </citation>
    <scope>NUCLEOTIDE SEQUENCE [LARGE SCALE GENOMIC DNA]</scope>
    <source>
        <strain evidence="2 3">CCMP2467</strain>
    </source>
</reference>
<dbReference type="InterPro" id="IPR036865">
    <property type="entry name" value="CRAL-TRIO_dom_sf"/>
</dbReference>